<organism evidence="6 7">
    <name type="scientific">Liquorilactobacillus capillatus DSM 19910</name>
    <dbReference type="NCBI Taxonomy" id="1423731"/>
    <lineage>
        <taxon>Bacteria</taxon>
        <taxon>Bacillati</taxon>
        <taxon>Bacillota</taxon>
        <taxon>Bacilli</taxon>
        <taxon>Lactobacillales</taxon>
        <taxon>Lactobacillaceae</taxon>
        <taxon>Liquorilactobacillus</taxon>
    </lineage>
</organism>
<evidence type="ECO:0000256" key="4">
    <source>
        <dbReference type="ARBA" id="ARBA00023136"/>
    </source>
</evidence>
<reference evidence="6 7" key="1">
    <citation type="journal article" date="2015" name="Genome Announc.">
        <title>Expanding the biotechnology potential of lactobacilli through comparative genomics of 213 strains and associated genera.</title>
        <authorList>
            <person name="Sun Z."/>
            <person name="Harris H.M."/>
            <person name="McCann A."/>
            <person name="Guo C."/>
            <person name="Argimon S."/>
            <person name="Zhang W."/>
            <person name="Yang X."/>
            <person name="Jeffery I.B."/>
            <person name="Cooney J.C."/>
            <person name="Kagawa T.F."/>
            <person name="Liu W."/>
            <person name="Song Y."/>
            <person name="Salvetti E."/>
            <person name="Wrobel A."/>
            <person name="Rasinkangas P."/>
            <person name="Parkhill J."/>
            <person name="Rea M.C."/>
            <person name="O'Sullivan O."/>
            <person name="Ritari J."/>
            <person name="Douillard F.P."/>
            <person name="Paul Ross R."/>
            <person name="Yang R."/>
            <person name="Briner A.E."/>
            <person name="Felis G.E."/>
            <person name="de Vos W.M."/>
            <person name="Barrangou R."/>
            <person name="Klaenhammer T.R."/>
            <person name="Caufield P.W."/>
            <person name="Cui Y."/>
            <person name="Zhang H."/>
            <person name="O'Toole P.W."/>
        </authorList>
    </citation>
    <scope>NUCLEOTIDE SEQUENCE [LARGE SCALE GENOMIC DNA]</scope>
    <source>
        <strain evidence="6 7">DSM 19910</strain>
    </source>
</reference>
<comment type="subcellular location">
    <subcellularLocation>
        <location evidence="1">Membrane</location>
        <topology evidence="1">Multi-pass membrane protein</topology>
    </subcellularLocation>
</comment>
<evidence type="ECO:0000313" key="7">
    <source>
        <dbReference type="Proteomes" id="UP000051621"/>
    </source>
</evidence>
<accession>A0A0R1MB57</accession>
<dbReference type="PANTHER" id="PTHR37306:SF1">
    <property type="entry name" value="COLICIN V PRODUCTION PROTEIN"/>
    <property type="match status" value="1"/>
</dbReference>
<keyword evidence="4 5" id="KW-0472">Membrane</keyword>
<name>A0A0R1MB57_9LACO</name>
<keyword evidence="3 5" id="KW-1133">Transmembrane helix</keyword>
<dbReference type="AlphaFoldDB" id="A0A0R1MB57"/>
<protein>
    <recommendedName>
        <fullName evidence="8">Membrane ancor connecting MutS2 with cell-division Z-ring</fullName>
    </recommendedName>
</protein>
<feature type="transmembrane region" description="Helical" evidence="5">
    <location>
        <begin position="51"/>
        <end position="71"/>
    </location>
</feature>
<dbReference type="PANTHER" id="PTHR37306">
    <property type="entry name" value="COLICIN V PRODUCTION PROTEIN"/>
    <property type="match status" value="1"/>
</dbReference>
<gene>
    <name evidence="6" type="ORF">FC81_GL000327</name>
</gene>
<evidence type="ECO:0000313" key="6">
    <source>
        <dbReference type="EMBL" id="KRL03060.1"/>
    </source>
</evidence>
<evidence type="ECO:0000256" key="1">
    <source>
        <dbReference type="ARBA" id="ARBA00004141"/>
    </source>
</evidence>
<dbReference type="STRING" id="1423731.FC81_GL000327"/>
<dbReference type="Proteomes" id="UP000051621">
    <property type="component" value="Unassembled WGS sequence"/>
</dbReference>
<proteinExistence type="predicted"/>
<dbReference type="InterPro" id="IPR003825">
    <property type="entry name" value="Colicin-V_CvpA"/>
</dbReference>
<keyword evidence="7" id="KW-1185">Reference proteome</keyword>
<evidence type="ECO:0000256" key="3">
    <source>
        <dbReference type="ARBA" id="ARBA00022989"/>
    </source>
</evidence>
<dbReference type="Pfam" id="PF02674">
    <property type="entry name" value="Colicin_V"/>
    <property type="match status" value="1"/>
</dbReference>
<keyword evidence="2 5" id="KW-0812">Transmembrane</keyword>
<sequence length="149" mass="16589">MNLIGIIVLFVVANKYADTVSLWVEKGIGFFTRGNTDTAVFTSSTFFYHGIAYWLIIIIGGVILGTFVRKLNLITRLPVISQLNAIAGGILSLVIAYLLVFASLLILVGWPTENVRHSVKQSPLAMFILRETPVISENLYQNYLQQPNE</sequence>
<dbReference type="GO" id="GO:0016020">
    <property type="term" value="C:membrane"/>
    <property type="evidence" value="ECO:0007669"/>
    <property type="project" value="UniProtKB-SubCell"/>
</dbReference>
<evidence type="ECO:0008006" key="8">
    <source>
        <dbReference type="Google" id="ProtNLM"/>
    </source>
</evidence>
<dbReference type="GO" id="GO:0009403">
    <property type="term" value="P:toxin biosynthetic process"/>
    <property type="evidence" value="ECO:0007669"/>
    <property type="project" value="InterPro"/>
</dbReference>
<dbReference type="PATRIC" id="fig|1423731.3.peg.336"/>
<feature type="transmembrane region" description="Helical" evidence="5">
    <location>
        <begin position="83"/>
        <end position="110"/>
    </location>
</feature>
<comment type="caution">
    <text evidence="6">The sequence shown here is derived from an EMBL/GenBank/DDBJ whole genome shotgun (WGS) entry which is preliminary data.</text>
</comment>
<dbReference type="EMBL" id="AZEF01000007">
    <property type="protein sequence ID" value="KRL03060.1"/>
    <property type="molecule type" value="Genomic_DNA"/>
</dbReference>
<evidence type="ECO:0000256" key="5">
    <source>
        <dbReference type="SAM" id="Phobius"/>
    </source>
</evidence>
<evidence type="ECO:0000256" key="2">
    <source>
        <dbReference type="ARBA" id="ARBA00022692"/>
    </source>
</evidence>